<dbReference type="InterPro" id="IPR000504">
    <property type="entry name" value="RRM_dom"/>
</dbReference>
<proteinExistence type="predicted"/>
<dbReference type="GO" id="GO:0003723">
    <property type="term" value="F:RNA binding"/>
    <property type="evidence" value="ECO:0007669"/>
    <property type="project" value="UniProtKB-UniRule"/>
</dbReference>
<evidence type="ECO:0000256" key="1">
    <source>
        <dbReference type="ARBA" id="ARBA00022737"/>
    </source>
</evidence>
<dbReference type="Pfam" id="PF00076">
    <property type="entry name" value="RRM_1"/>
    <property type="match status" value="2"/>
</dbReference>
<evidence type="ECO:0000256" key="2">
    <source>
        <dbReference type="ARBA" id="ARBA00022884"/>
    </source>
</evidence>
<dbReference type="CDD" id="cd00590">
    <property type="entry name" value="RRM_SF"/>
    <property type="match status" value="1"/>
</dbReference>
<gene>
    <name evidence="5" type="ORF">BQ4739_LOCUS3296</name>
</gene>
<dbReference type="PANTHER" id="PTHR24012">
    <property type="entry name" value="RNA BINDING PROTEIN"/>
    <property type="match status" value="1"/>
</dbReference>
<keyword evidence="6" id="KW-1185">Reference proteome</keyword>
<dbReference type="Proteomes" id="UP000256970">
    <property type="component" value="Unassembled WGS sequence"/>
</dbReference>
<evidence type="ECO:0000313" key="6">
    <source>
        <dbReference type="Proteomes" id="UP000256970"/>
    </source>
</evidence>
<feature type="domain" description="RRM" evidence="4">
    <location>
        <begin position="127"/>
        <end position="189"/>
    </location>
</feature>
<organism evidence="5 6">
    <name type="scientific">Tetradesmus obliquus</name>
    <name type="common">Green alga</name>
    <name type="synonym">Acutodesmus obliquus</name>
    <dbReference type="NCBI Taxonomy" id="3088"/>
    <lineage>
        <taxon>Eukaryota</taxon>
        <taxon>Viridiplantae</taxon>
        <taxon>Chlorophyta</taxon>
        <taxon>core chlorophytes</taxon>
        <taxon>Chlorophyceae</taxon>
        <taxon>CS clade</taxon>
        <taxon>Sphaeropleales</taxon>
        <taxon>Scenedesmaceae</taxon>
        <taxon>Tetradesmus</taxon>
    </lineage>
</organism>
<sequence>MAGAINKSTNTLAFVQAGTGAVRHIKLEGSLKGTCSLNQPFSPPAMPHRGLGLDETEALSGSFATMLTTQASTENFSGSLCAVSLATNEDDSTLTVVPVVSNVALSAGNPAPAADKSANTATAGERRRLFFAQAAADATEEHIKQWFSQYGLVESVQLFNEATNGISSGYGYVTMSSNEQAAAALAAVQQNPQLQTPVGFLNVSWPLDEPGAAAPTAAAAAAGTSPNPMSSLAANADRTLFFAKVPPTALASEVELLFGSFGKLAEVNLFRAWAGAKHSKGCGLITYVDRQCAAAAIAQLHGKYVFPGSDCPIVVEWMDLKKQRPVAPPPPADKPPLGCAHDAYKLLLSNIPLTVSEADLAAVLRQYGHVVQLAVAPDSSGIASSGHVWYATKQAADALQSRVKAEPVWLRHARTNQDLALAVKRARKPGMLGPSGNSCMPGRNSAMTPNGVAMSSSSNSSSSLLPLMHFSGGYAVANDPGAQLAQMQAAGLARIGSMDASMLGPDVMRLLPLQPLAGGMQPQQGLAPGYMAVDVCEAMLDASYDPAGLGLGATMPVHLQPSIASQQMASQMALQRASQQQRFTANSQMCLVPSAAMSSGQHCMSSPANILGGLDEFEGFEGSFNMSLPRGGLGMPGAAQQQVVSMVQQPLLQQQAAGAMWQQQQQHARPQPQMVQMSQSQPLPQLQPNQQQHMMVLPQNAAMQMQLRQQQQQVQQQMPQQYAAGAGAGSVGGYKSIAVPIEAHEVHLIAENLVFFSARSGAQVTITSLPGAALAIMISGRPDQVAAAQSLLAAARSTA</sequence>
<keyword evidence="1" id="KW-0677">Repeat</keyword>
<evidence type="ECO:0000259" key="4">
    <source>
        <dbReference type="PROSITE" id="PS50102"/>
    </source>
</evidence>
<dbReference type="EMBL" id="FNXT01000259">
    <property type="protein sequence ID" value="SZX62705.1"/>
    <property type="molecule type" value="Genomic_DNA"/>
</dbReference>
<feature type="domain" description="RRM" evidence="4">
    <location>
        <begin position="238"/>
        <end position="320"/>
    </location>
</feature>
<evidence type="ECO:0000313" key="5">
    <source>
        <dbReference type="EMBL" id="SZX62705.1"/>
    </source>
</evidence>
<protein>
    <recommendedName>
        <fullName evidence="4">RRM domain-containing protein</fullName>
    </recommendedName>
</protein>
<dbReference type="Gene3D" id="3.30.70.330">
    <property type="match status" value="2"/>
</dbReference>
<dbReference type="InterPro" id="IPR035979">
    <property type="entry name" value="RBD_domain_sf"/>
</dbReference>
<dbReference type="InterPro" id="IPR012677">
    <property type="entry name" value="Nucleotide-bd_a/b_plait_sf"/>
</dbReference>
<dbReference type="SMART" id="SM00360">
    <property type="entry name" value="RRM"/>
    <property type="match status" value="3"/>
</dbReference>
<name>A0A383VAV5_TETOB</name>
<dbReference type="AlphaFoldDB" id="A0A383VAV5"/>
<reference evidence="5 6" key="1">
    <citation type="submission" date="2016-10" db="EMBL/GenBank/DDBJ databases">
        <authorList>
            <person name="Cai Z."/>
        </authorList>
    </citation>
    <scope>NUCLEOTIDE SEQUENCE [LARGE SCALE GENOMIC DNA]</scope>
</reference>
<keyword evidence="2 3" id="KW-0694">RNA-binding</keyword>
<evidence type="ECO:0000256" key="3">
    <source>
        <dbReference type="PROSITE-ProRule" id="PRU00176"/>
    </source>
</evidence>
<accession>A0A383VAV5</accession>
<dbReference type="SUPFAM" id="SSF54928">
    <property type="entry name" value="RNA-binding domain, RBD"/>
    <property type="match status" value="2"/>
</dbReference>
<dbReference type="PROSITE" id="PS50102">
    <property type="entry name" value="RRM"/>
    <property type="match status" value="2"/>
</dbReference>